<feature type="compositionally biased region" description="Basic and acidic residues" evidence="1">
    <location>
        <begin position="174"/>
        <end position="184"/>
    </location>
</feature>
<feature type="region of interest" description="Disordered" evidence="1">
    <location>
        <begin position="160"/>
        <end position="184"/>
    </location>
</feature>
<keyword evidence="2" id="KW-0812">Transmembrane</keyword>
<dbReference type="CDD" id="cd06257">
    <property type="entry name" value="DnaJ"/>
    <property type="match status" value="1"/>
</dbReference>
<dbReference type="PRINTS" id="PR00625">
    <property type="entry name" value="JDOMAIN"/>
</dbReference>
<dbReference type="Proteomes" id="UP001419910">
    <property type="component" value="Unassembled WGS sequence"/>
</dbReference>
<evidence type="ECO:0000256" key="1">
    <source>
        <dbReference type="SAM" id="MobiDB-lite"/>
    </source>
</evidence>
<reference evidence="4 5" key="1">
    <citation type="submission" date="2024-05" db="EMBL/GenBank/DDBJ databases">
        <authorList>
            <person name="Liu Q."/>
            <person name="Xin Y.-H."/>
        </authorList>
    </citation>
    <scope>NUCLEOTIDE SEQUENCE [LARGE SCALE GENOMIC DNA]</scope>
    <source>
        <strain evidence="4 5">CGMCC 1.10181</strain>
    </source>
</reference>
<dbReference type="InterPro" id="IPR050817">
    <property type="entry name" value="DjlA_DnaK_co-chaperone"/>
</dbReference>
<sequence length="184" mass="19759">MHEATDPYAVLGLSPSADDVVVHAAWRALLRKYHPDTNPGDRAGLRAREINEAFAILGNPGARAVYDRARLDRARVALRWDTPRRDTAPLAPYFRPAPRHRPSITRIVGAMLLTLAIIPIAAVALLAYPDTAPATHDALARFGQVSPFAAELVARLDGLVPDTDTAPQPAPGTDSDHPEVATTG</sequence>
<dbReference type="EMBL" id="JBDIME010000014">
    <property type="protein sequence ID" value="MEN2791127.1"/>
    <property type="molecule type" value="Genomic_DNA"/>
</dbReference>
<organism evidence="4 5">
    <name type="scientific">Sphingomonas oligophenolica</name>
    <dbReference type="NCBI Taxonomy" id="301154"/>
    <lineage>
        <taxon>Bacteria</taxon>
        <taxon>Pseudomonadati</taxon>
        <taxon>Pseudomonadota</taxon>
        <taxon>Alphaproteobacteria</taxon>
        <taxon>Sphingomonadales</taxon>
        <taxon>Sphingomonadaceae</taxon>
        <taxon>Sphingomonas</taxon>
    </lineage>
</organism>
<dbReference type="PANTHER" id="PTHR24074">
    <property type="entry name" value="CO-CHAPERONE PROTEIN DJLA"/>
    <property type="match status" value="1"/>
</dbReference>
<keyword evidence="2" id="KW-1133">Transmembrane helix</keyword>
<dbReference type="SUPFAM" id="SSF46565">
    <property type="entry name" value="Chaperone J-domain"/>
    <property type="match status" value="1"/>
</dbReference>
<dbReference type="SMART" id="SM00271">
    <property type="entry name" value="DnaJ"/>
    <property type="match status" value="1"/>
</dbReference>
<dbReference type="Pfam" id="PF00226">
    <property type="entry name" value="DnaJ"/>
    <property type="match status" value="1"/>
</dbReference>
<evidence type="ECO:0000256" key="2">
    <source>
        <dbReference type="SAM" id="Phobius"/>
    </source>
</evidence>
<feature type="transmembrane region" description="Helical" evidence="2">
    <location>
        <begin position="107"/>
        <end position="128"/>
    </location>
</feature>
<feature type="domain" description="J" evidence="3">
    <location>
        <begin position="6"/>
        <end position="70"/>
    </location>
</feature>
<keyword evidence="5" id="KW-1185">Reference proteome</keyword>
<protein>
    <submittedName>
        <fullName evidence="4">J domain-containing protein</fullName>
    </submittedName>
</protein>
<name>A0ABU9Y5P8_9SPHN</name>
<dbReference type="PROSITE" id="PS50076">
    <property type="entry name" value="DNAJ_2"/>
    <property type="match status" value="1"/>
</dbReference>
<proteinExistence type="predicted"/>
<evidence type="ECO:0000313" key="4">
    <source>
        <dbReference type="EMBL" id="MEN2791127.1"/>
    </source>
</evidence>
<keyword evidence="2" id="KW-0472">Membrane</keyword>
<dbReference type="InterPro" id="IPR001623">
    <property type="entry name" value="DnaJ_domain"/>
</dbReference>
<comment type="caution">
    <text evidence="4">The sequence shown here is derived from an EMBL/GenBank/DDBJ whole genome shotgun (WGS) entry which is preliminary data.</text>
</comment>
<dbReference type="RefSeq" id="WP_343888919.1">
    <property type="nucleotide sequence ID" value="NZ_BAAAEH010000014.1"/>
</dbReference>
<accession>A0ABU9Y5P8</accession>
<evidence type="ECO:0000313" key="5">
    <source>
        <dbReference type="Proteomes" id="UP001419910"/>
    </source>
</evidence>
<dbReference type="InterPro" id="IPR036869">
    <property type="entry name" value="J_dom_sf"/>
</dbReference>
<gene>
    <name evidence="4" type="ORF">ABC974_15945</name>
</gene>
<evidence type="ECO:0000259" key="3">
    <source>
        <dbReference type="PROSITE" id="PS50076"/>
    </source>
</evidence>
<dbReference type="Gene3D" id="1.10.287.110">
    <property type="entry name" value="DnaJ domain"/>
    <property type="match status" value="1"/>
</dbReference>